<dbReference type="GO" id="GO:0005737">
    <property type="term" value="C:cytoplasm"/>
    <property type="evidence" value="ECO:0007669"/>
    <property type="project" value="TreeGrafter"/>
</dbReference>
<proteinExistence type="predicted"/>
<keyword evidence="1" id="KW-0547">Nucleotide-binding</keyword>
<dbReference type="PROSITE" id="PS50975">
    <property type="entry name" value="ATP_GRASP"/>
    <property type="match status" value="1"/>
</dbReference>
<sequence>MTWVILTGRQNDIDPFATPHKIITNRDYLAHPALFKGQRPKVINLSNSYAYQTRGYYASLLASSRGHRVIPTVETMIDLSERKLYEHALPELEVALNRCRKDLGGSFPGKLAVFFGIAPSRATDRFGRLLFDWFRAPALEVTIADDGKWATIRKIGFLPIGRMKPEEEERFLKCLETYTQREWRDSKGRTPSRYSFATLVDPNEELAPSMVSSLRHWAKIAEKMGVEVEPIGKRDLAKLANYDALFIRETTSISNHTYRFARRAQQEGMPVIDDPLSMIRCTNKVYLNELMTANKVPVPPTVMIAGPADFEVAAQTLGFPLVLKIPDSSFSRGVKKAASLAELKTLATEWLEDSDLLIAQKYLPTEYDWRVGVLGGQPLFACHYLMAKKHWQIVNHDRAGKPDQGGIKPFMLKDAPQAVVDTAMRAARCIGDGLYGVDLKETPDGVFVIEVNDNPNLDHGYEDAGEKDEVWVRLTQWFLDRLERTGR</sequence>
<evidence type="ECO:0000313" key="3">
    <source>
        <dbReference type="EMBL" id="APH71716.1"/>
    </source>
</evidence>
<dbReference type="InterPro" id="IPR013815">
    <property type="entry name" value="ATP_grasp_subdomain_1"/>
</dbReference>
<dbReference type="InterPro" id="IPR011761">
    <property type="entry name" value="ATP-grasp"/>
</dbReference>
<dbReference type="Pfam" id="PF14401">
    <property type="entry name" value="RLAN"/>
    <property type="match status" value="1"/>
</dbReference>
<dbReference type="InterPro" id="IPR025839">
    <property type="entry name" value="RLAN_dom"/>
</dbReference>
<accession>A0A1L3SQP0</accession>
<dbReference type="GO" id="GO:0009432">
    <property type="term" value="P:SOS response"/>
    <property type="evidence" value="ECO:0007669"/>
    <property type="project" value="TreeGrafter"/>
</dbReference>
<dbReference type="KEGG" id="meso:BSQ44_10315"/>
<dbReference type="GO" id="GO:0018169">
    <property type="term" value="F:ribosomal S6-glutamic acid ligase activity"/>
    <property type="evidence" value="ECO:0007669"/>
    <property type="project" value="TreeGrafter"/>
</dbReference>
<dbReference type="AlphaFoldDB" id="A0A1L3SQP0"/>
<dbReference type="Proteomes" id="UP000182840">
    <property type="component" value="Chromosome"/>
</dbReference>
<keyword evidence="1" id="KW-0067">ATP-binding</keyword>
<dbReference type="GO" id="GO:0005524">
    <property type="term" value="F:ATP binding"/>
    <property type="evidence" value="ECO:0007669"/>
    <property type="project" value="UniProtKB-UniRule"/>
</dbReference>
<dbReference type="OrthoDB" id="9800957at2"/>
<dbReference type="STRING" id="1670800.BSQ44_10315"/>
<gene>
    <name evidence="3" type="ORF">BSQ44_10315</name>
</gene>
<keyword evidence="4" id="KW-1185">Reference proteome</keyword>
<dbReference type="Gene3D" id="3.30.470.20">
    <property type="entry name" value="ATP-grasp fold, B domain"/>
    <property type="match status" value="1"/>
</dbReference>
<dbReference type="PANTHER" id="PTHR21621">
    <property type="entry name" value="RIBOSOMAL PROTEIN S6 MODIFICATION PROTEIN"/>
    <property type="match status" value="1"/>
</dbReference>
<name>A0A1L3SQP0_9HYPH</name>
<feature type="domain" description="ATP-grasp" evidence="2">
    <location>
        <begin position="288"/>
        <end position="483"/>
    </location>
</feature>
<evidence type="ECO:0000313" key="4">
    <source>
        <dbReference type="Proteomes" id="UP000182840"/>
    </source>
</evidence>
<keyword evidence="3" id="KW-0436">Ligase</keyword>
<dbReference type="Pfam" id="PF08443">
    <property type="entry name" value="RimK"/>
    <property type="match status" value="1"/>
</dbReference>
<dbReference type="PANTHER" id="PTHR21621:SF0">
    <property type="entry name" value="BETA-CITRYLGLUTAMATE SYNTHASE B-RELATED"/>
    <property type="match status" value="1"/>
</dbReference>
<evidence type="ECO:0000256" key="1">
    <source>
        <dbReference type="PROSITE-ProRule" id="PRU00409"/>
    </source>
</evidence>
<reference evidence="4" key="1">
    <citation type="submission" date="2016-11" db="EMBL/GenBank/DDBJ databases">
        <title>Mesorhizobium oceanicum sp. nov., isolated from deep seawater in South China Sea.</title>
        <authorList>
            <person name="Fu G.-Y."/>
        </authorList>
    </citation>
    <scope>NUCLEOTIDE SEQUENCE [LARGE SCALE GENOMIC DNA]</scope>
    <source>
        <strain evidence="4">B7</strain>
    </source>
</reference>
<dbReference type="Gene3D" id="3.30.1490.20">
    <property type="entry name" value="ATP-grasp fold, A domain"/>
    <property type="match status" value="1"/>
</dbReference>
<dbReference type="EMBL" id="CP018171">
    <property type="protein sequence ID" value="APH71716.1"/>
    <property type="molecule type" value="Genomic_DNA"/>
</dbReference>
<dbReference type="RefSeq" id="WP_072603744.1">
    <property type="nucleotide sequence ID" value="NZ_CP018171.1"/>
</dbReference>
<organism evidence="3 4">
    <name type="scientific">Aquibium oceanicum</name>
    <dbReference type="NCBI Taxonomy" id="1670800"/>
    <lineage>
        <taxon>Bacteria</taxon>
        <taxon>Pseudomonadati</taxon>
        <taxon>Pseudomonadota</taxon>
        <taxon>Alphaproteobacteria</taxon>
        <taxon>Hyphomicrobiales</taxon>
        <taxon>Phyllobacteriaceae</taxon>
        <taxon>Aquibium</taxon>
    </lineage>
</organism>
<dbReference type="InterPro" id="IPR013651">
    <property type="entry name" value="ATP-grasp_RimK-type"/>
</dbReference>
<protein>
    <submittedName>
        <fullName evidence="3">Carboxylate--amine ligase</fullName>
    </submittedName>
</protein>
<dbReference type="GO" id="GO:0046872">
    <property type="term" value="F:metal ion binding"/>
    <property type="evidence" value="ECO:0007669"/>
    <property type="project" value="InterPro"/>
</dbReference>
<evidence type="ECO:0000259" key="2">
    <source>
        <dbReference type="PROSITE" id="PS50975"/>
    </source>
</evidence>
<dbReference type="SUPFAM" id="SSF56059">
    <property type="entry name" value="Glutathione synthetase ATP-binding domain-like"/>
    <property type="match status" value="1"/>
</dbReference>